<feature type="domain" description="Histidine kinase/HSP90-like ATPase" evidence="10">
    <location>
        <begin position="312"/>
        <end position="408"/>
    </location>
</feature>
<evidence type="ECO:0000313" key="12">
    <source>
        <dbReference type="Proteomes" id="UP000502508"/>
    </source>
</evidence>
<dbReference type="RefSeq" id="WP_173035783.1">
    <property type="nucleotide sequence ID" value="NZ_AP022870.1"/>
</dbReference>
<keyword evidence="4" id="KW-0808">Transferase</keyword>
<evidence type="ECO:0000313" key="11">
    <source>
        <dbReference type="EMBL" id="BCB75805.1"/>
    </source>
</evidence>
<dbReference type="InterPro" id="IPR036890">
    <property type="entry name" value="HATPase_C_sf"/>
</dbReference>
<evidence type="ECO:0000259" key="10">
    <source>
        <dbReference type="SMART" id="SM00387"/>
    </source>
</evidence>
<feature type="transmembrane region" description="Helical" evidence="9">
    <location>
        <begin position="103"/>
        <end position="129"/>
    </location>
</feature>
<dbReference type="EC" id="2.7.13.3" evidence="2"/>
<dbReference type="Gene3D" id="1.20.5.1930">
    <property type="match status" value="1"/>
</dbReference>
<keyword evidence="7" id="KW-0067">ATP-binding</keyword>
<organism evidence="11 12">
    <name type="scientific">Phytohabitans flavus</name>
    <dbReference type="NCBI Taxonomy" id="1076124"/>
    <lineage>
        <taxon>Bacteria</taxon>
        <taxon>Bacillati</taxon>
        <taxon>Actinomycetota</taxon>
        <taxon>Actinomycetes</taxon>
        <taxon>Micromonosporales</taxon>
        <taxon>Micromonosporaceae</taxon>
    </lineage>
</organism>
<reference evidence="11 12" key="1">
    <citation type="submission" date="2020-03" db="EMBL/GenBank/DDBJ databases">
        <title>Whole genome shotgun sequence of Phytohabitans flavus NBRC 107702.</title>
        <authorList>
            <person name="Komaki H."/>
            <person name="Tamura T."/>
        </authorList>
    </citation>
    <scope>NUCLEOTIDE SEQUENCE [LARGE SCALE GENOMIC DNA]</scope>
    <source>
        <strain evidence="11 12">NBRC 107702</strain>
    </source>
</reference>
<dbReference type="PANTHER" id="PTHR24421:SF10">
    <property type="entry name" value="NITRATE_NITRITE SENSOR PROTEIN NARQ"/>
    <property type="match status" value="1"/>
</dbReference>
<dbReference type="Gene3D" id="3.30.565.10">
    <property type="entry name" value="Histidine kinase-like ATPase, C-terminal domain"/>
    <property type="match status" value="1"/>
</dbReference>
<dbReference type="GO" id="GO:0000155">
    <property type="term" value="F:phosphorelay sensor kinase activity"/>
    <property type="evidence" value="ECO:0007669"/>
    <property type="project" value="InterPro"/>
</dbReference>
<dbReference type="InterPro" id="IPR025828">
    <property type="entry name" value="Put_sensor_dom"/>
</dbReference>
<sequence length="408" mass="42306">MFRRRLGEAAYALTDGPIALAGLLAVLLTFTVGVLLVVVVVGVPVLAAGVVAARGWARFERARARVLLGERVPDPPTVTAVPRLADLTDAAGWRAVLYLLVKAPLAGVTSALAICVYGGAGQALTYPLWFSRTPMVFGMYTLDTLPSVLAVVLIGLVLLFAGGWLLLGPLALSRLAVRGLLGPSRLAGRIRALEQARGQAVDASAATLRQIERDLHDGTQARLVTLAMDLGHARELLGDVDDGGPAATRLRATVEAAHRNAQQAVVELRHLVQNIHPPVLDTGLEPALRSLTEALTVPVTLRVELAGRPPPAVETIAYFCAVELLGNMVKHSGADAATVDVTGDRAWMTLRVRDDGTGGAAVRGGVPGGGGTGLAGLAARIGTVDGTLQIDSPSGGPTVVTIGLPMTI</sequence>
<evidence type="ECO:0000256" key="8">
    <source>
        <dbReference type="ARBA" id="ARBA00023012"/>
    </source>
</evidence>
<keyword evidence="6 11" id="KW-0418">Kinase</keyword>
<dbReference type="AlphaFoldDB" id="A0A6F8XPQ1"/>
<keyword evidence="8" id="KW-0902">Two-component regulatory system</keyword>
<dbReference type="GO" id="GO:0005524">
    <property type="term" value="F:ATP binding"/>
    <property type="evidence" value="ECO:0007669"/>
    <property type="project" value="UniProtKB-KW"/>
</dbReference>
<comment type="catalytic activity">
    <reaction evidence="1">
        <text>ATP + protein L-histidine = ADP + protein N-phospho-L-histidine.</text>
        <dbReference type="EC" id="2.7.13.3"/>
    </reaction>
</comment>
<evidence type="ECO:0000256" key="5">
    <source>
        <dbReference type="ARBA" id="ARBA00022741"/>
    </source>
</evidence>
<name>A0A6F8XPQ1_9ACTN</name>
<evidence type="ECO:0000256" key="2">
    <source>
        <dbReference type="ARBA" id="ARBA00012438"/>
    </source>
</evidence>
<evidence type="ECO:0000256" key="1">
    <source>
        <dbReference type="ARBA" id="ARBA00000085"/>
    </source>
</evidence>
<dbReference type="InterPro" id="IPR003594">
    <property type="entry name" value="HATPase_dom"/>
</dbReference>
<dbReference type="EMBL" id="AP022870">
    <property type="protein sequence ID" value="BCB75805.1"/>
    <property type="molecule type" value="Genomic_DNA"/>
</dbReference>
<dbReference type="Pfam" id="PF13796">
    <property type="entry name" value="Sensor"/>
    <property type="match status" value="1"/>
</dbReference>
<dbReference type="KEGG" id="pfla:Pflav_022150"/>
<dbReference type="GO" id="GO:0046983">
    <property type="term" value="F:protein dimerization activity"/>
    <property type="evidence" value="ECO:0007669"/>
    <property type="project" value="InterPro"/>
</dbReference>
<keyword evidence="12" id="KW-1185">Reference proteome</keyword>
<accession>A0A6F8XPQ1</accession>
<dbReference type="SMART" id="SM00387">
    <property type="entry name" value="HATPase_c"/>
    <property type="match status" value="1"/>
</dbReference>
<evidence type="ECO:0000256" key="9">
    <source>
        <dbReference type="SAM" id="Phobius"/>
    </source>
</evidence>
<dbReference type="InterPro" id="IPR011712">
    <property type="entry name" value="Sig_transdc_His_kin_sub3_dim/P"/>
</dbReference>
<gene>
    <name evidence="11" type="ORF">Pflav_022150</name>
</gene>
<keyword evidence="9" id="KW-1133">Transmembrane helix</keyword>
<proteinExistence type="predicted"/>
<evidence type="ECO:0000256" key="4">
    <source>
        <dbReference type="ARBA" id="ARBA00022679"/>
    </source>
</evidence>
<feature type="transmembrane region" description="Helical" evidence="9">
    <location>
        <begin position="149"/>
        <end position="172"/>
    </location>
</feature>
<feature type="transmembrane region" description="Helical" evidence="9">
    <location>
        <begin position="20"/>
        <end position="53"/>
    </location>
</feature>
<dbReference type="Pfam" id="PF07730">
    <property type="entry name" value="HisKA_3"/>
    <property type="match status" value="1"/>
</dbReference>
<dbReference type="Pfam" id="PF02518">
    <property type="entry name" value="HATPase_c"/>
    <property type="match status" value="1"/>
</dbReference>
<evidence type="ECO:0000256" key="6">
    <source>
        <dbReference type="ARBA" id="ARBA00022777"/>
    </source>
</evidence>
<protein>
    <recommendedName>
        <fullName evidence="2">histidine kinase</fullName>
        <ecNumber evidence="2">2.7.13.3</ecNumber>
    </recommendedName>
</protein>
<keyword evidence="3" id="KW-0597">Phosphoprotein</keyword>
<dbReference type="InterPro" id="IPR050482">
    <property type="entry name" value="Sensor_HK_TwoCompSys"/>
</dbReference>
<dbReference type="SUPFAM" id="SSF55874">
    <property type="entry name" value="ATPase domain of HSP90 chaperone/DNA topoisomerase II/histidine kinase"/>
    <property type="match status" value="1"/>
</dbReference>
<keyword evidence="5" id="KW-0547">Nucleotide-binding</keyword>
<evidence type="ECO:0000256" key="7">
    <source>
        <dbReference type="ARBA" id="ARBA00022840"/>
    </source>
</evidence>
<keyword evidence="9" id="KW-0812">Transmembrane</keyword>
<evidence type="ECO:0000256" key="3">
    <source>
        <dbReference type="ARBA" id="ARBA00022553"/>
    </source>
</evidence>
<keyword evidence="9" id="KW-0472">Membrane</keyword>
<dbReference type="PANTHER" id="PTHR24421">
    <property type="entry name" value="NITRATE/NITRITE SENSOR PROTEIN NARX-RELATED"/>
    <property type="match status" value="1"/>
</dbReference>
<dbReference type="GO" id="GO:0016020">
    <property type="term" value="C:membrane"/>
    <property type="evidence" value="ECO:0007669"/>
    <property type="project" value="InterPro"/>
</dbReference>
<reference evidence="11 12" key="2">
    <citation type="submission" date="2020-03" db="EMBL/GenBank/DDBJ databases">
        <authorList>
            <person name="Ichikawa N."/>
            <person name="Kimura A."/>
            <person name="Kitahashi Y."/>
            <person name="Uohara A."/>
        </authorList>
    </citation>
    <scope>NUCLEOTIDE SEQUENCE [LARGE SCALE GENOMIC DNA]</scope>
    <source>
        <strain evidence="11 12">NBRC 107702</strain>
    </source>
</reference>
<dbReference type="Proteomes" id="UP000502508">
    <property type="component" value="Chromosome"/>
</dbReference>